<dbReference type="Gene3D" id="1.10.472.50">
    <property type="entry name" value="HD-domain/PDEase-like"/>
    <property type="match status" value="1"/>
</dbReference>
<dbReference type="GO" id="GO:0016787">
    <property type="term" value="F:hydrolase activity"/>
    <property type="evidence" value="ECO:0007669"/>
    <property type="project" value="UniProtKB-KW"/>
</dbReference>
<name>A0A345PH35_9BACI</name>
<organism evidence="2 3">
    <name type="scientific">Oceanobacillus zhaokaii</name>
    <dbReference type="NCBI Taxonomy" id="2052660"/>
    <lineage>
        <taxon>Bacteria</taxon>
        <taxon>Bacillati</taxon>
        <taxon>Bacillota</taxon>
        <taxon>Bacilli</taxon>
        <taxon>Bacillales</taxon>
        <taxon>Bacillaceae</taxon>
        <taxon>Oceanobacillus</taxon>
    </lineage>
</organism>
<dbReference type="Proteomes" id="UP000253908">
    <property type="component" value="Chromosome"/>
</dbReference>
<proteinExistence type="predicted"/>
<dbReference type="PANTHER" id="PTHR33594:SF1">
    <property type="entry name" value="HD_PDEASE DOMAIN-CONTAINING PROTEIN"/>
    <property type="match status" value="1"/>
</dbReference>
<protein>
    <submittedName>
        <fullName evidence="2">Metal-dependent phosphohydrolase</fullName>
    </submittedName>
</protein>
<dbReference type="Pfam" id="PF01966">
    <property type="entry name" value="HD"/>
    <property type="match status" value="1"/>
</dbReference>
<feature type="domain" description="HD" evidence="1">
    <location>
        <begin position="26"/>
        <end position="126"/>
    </location>
</feature>
<dbReference type="Gene3D" id="1.20.58.1910">
    <property type="match status" value="1"/>
</dbReference>
<gene>
    <name evidence="2" type="ORF">CUC15_10445</name>
</gene>
<dbReference type="PROSITE" id="PS51831">
    <property type="entry name" value="HD"/>
    <property type="match status" value="1"/>
</dbReference>
<evidence type="ECO:0000313" key="3">
    <source>
        <dbReference type="Proteomes" id="UP000253908"/>
    </source>
</evidence>
<accession>A0A345PH35</accession>
<evidence type="ECO:0000313" key="2">
    <source>
        <dbReference type="EMBL" id="AXI09315.1"/>
    </source>
</evidence>
<sequence length="196" mass="22567">MNGRERMTRIREYVFQLFHDDATGHDYYHMERVARTANQIAMNEKADIFICEAAALLHDVGDAKLFEQPEKNVEAMNSFLKSIGLTAEQIAFLNQIINEVSFSKGVQVPATIEGRIVQDADRIDAIGAIGIARTFAYGGANQQMIHHDTDKNTSIQHFYDKLLKLYDLLHTAKAKEMAVSRQRFMEQYLEQFYKEW</sequence>
<dbReference type="KEGG" id="ocn:CUC15_10445"/>
<keyword evidence="3" id="KW-1185">Reference proteome</keyword>
<keyword evidence="2" id="KW-0378">Hydrolase</keyword>
<dbReference type="SMART" id="SM00471">
    <property type="entry name" value="HDc"/>
    <property type="match status" value="1"/>
</dbReference>
<dbReference type="CDD" id="cd00077">
    <property type="entry name" value="HDc"/>
    <property type="match status" value="1"/>
</dbReference>
<dbReference type="InterPro" id="IPR006674">
    <property type="entry name" value="HD_domain"/>
</dbReference>
<reference evidence="3" key="1">
    <citation type="submission" date="2017-11" db="EMBL/GenBank/DDBJ databases">
        <authorList>
            <person name="Zhu W."/>
        </authorList>
    </citation>
    <scope>NUCLEOTIDE SEQUENCE [LARGE SCALE GENOMIC DNA]</scope>
    <source>
        <strain evidence="3">160</strain>
    </source>
</reference>
<dbReference type="SUPFAM" id="SSF109604">
    <property type="entry name" value="HD-domain/PDEase-like"/>
    <property type="match status" value="1"/>
</dbReference>
<dbReference type="AlphaFoldDB" id="A0A345PH35"/>
<dbReference type="EMBL" id="CP024848">
    <property type="protein sequence ID" value="AXI09315.1"/>
    <property type="molecule type" value="Genomic_DNA"/>
</dbReference>
<dbReference type="InterPro" id="IPR003607">
    <property type="entry name" value="HD/PDEase_dom"/>
</dbReference>
<evidence type="ECO:0000259" key="1">
    <source>
        <dbReference type="PROSITE" id="PS51831"/>
    </source>
</evidence>
<dbReference type="OrthoDB" id="9797344at2"/>
<dbReference type="PANTHER" id="PTHR33594">
    <property type="entry name" value="SUPERFAMILY HYDROLASE, PUTATIVE (AFU_ORTHOLOGUE AFUA_1G03035)-RELATED"/>
    <property type="match status" value="1"/>
</dbReference>